<keyword evidence="1" id="KW-0472">Membrane</keyword>
<proteinExistence type="predicted"/>
<accession>A0A4P6FGK0</accession>
<dbReference type="EMBL" id="CP035493">
    <property type="protein sequence ID" value="QAY69728.1"/>
    <property type="molecule type" value="Genomic_DNA"/>
</dbReference>
<keyword evidence="3" id="KW-1185">Reference proteome</keyword>
<dbReference type="RefSeq" id="WP_129187119.1">
    <property type="nucleotide sequence ID" value="NZ_CP035493.1"/>
</dbReference>
<keyword evidence="1" id="KW-1133">Transmembrane helix</keyword>
<dbReference type="OrthoDB" id="4829374at2"/>
<evidence type="ECO:0000313" key="2">
    <source>
        <dbReference type="EMBL" id="QAY69728.1"/>
    </source>
</evidence>
<keyword evidence="1" id="KW-0812">Transmembrane</keyword>
<evidence type="ECO:0000313" key="3">
    <source>
        <dbReference type="Proteomes" id="UP000292118"/>
    </source>
</evidence>
<feature type="transmembrane region" description="Helical" evidence="1">
    <location>
        <begin position="15"/>
        <end position="36"/>
    </location>
</feature>
<sequence>MSAIDARQRRRARQVTYGMVAVLAVTAVAHLELWPLTSFRLFSGLRTGTGATYELIAVATDGTRTVVPTNHQLVAKLPQAAPDAVAAQVGAWLDDAGLAADALDVVVLERSTWELDPETLTTHETDRDVVLEVQP</sequence>
<organism evidence="2 3">
    <name type="scientific">Xylanimonas protaetiae</name>
    <dbReference type="NCBI Taxonomy" id="2509457"/>
    <lineage>
        <taxon>Bacteria</taxon>
        <taxon>Bacillati</taxon>
        <taxon>Actinomycetota</taxon>
        <taxon>Actinomycetes</taxon>
        <taxon>Micrococcales</taxon>
        <taxon>Promicromonosporaceae</taxon>
        <taxon>Xylanimonas</taxon>
    </lineage>
</organism>
<name>A0A4P6FGK0_9MICO</name>
<dbReference type="AlphaFoldDB" id="A0A4P6FGK0"/>
<evidence type="ECO:0000256" key="1">
    <source>
        <dbReference type="SAM" id="Phobius"/>
    </source>
</evidence>
<gene>
    <name evidence="2" type="ORF">ET471_06465</name>
</gene>
<dbReference type="KEGG" id="xya:ET471_06465"/>
<dbReference type="Proteomes" id="UP000292118">
    <property type="component" value="Chromosome"/>
</dbReference>
<protein>
    <submittedName>
        <fullName evidence="2">Uncharacterized protein</fullName>
    </submittedName>
</protein>
<reference evidence="2 3" key="1">
    <citation type="submission" date="2019-01" db="EMBL/GenBank/DDBJ databases">
        <title>Genome sequencing of strain FW10M-9.</title>
        <authorList>
            <person name="Heo J."/>
            <person name="Kim S.-J."/>
            <person name="Kim J.-S."/>
            <person name="Hong S.-B."/>
            <person name="Kwon S.-W."/>
        </authorList>
    </citation>
    <scope>NUCLEOTIDE SEQUENCE [LARGE SCALE GENOMIC DNA]</scope>
    <source>
        <strain evidence="2 3">FW10M-9</strain>
    </source>
</reference>